<proteinExistence type="predicted"/>
<sequence length="49" mass="5918">MRNFMVDFSGESFYELYCHLRLSQSVYRTCLFPFQLGDDSVFLWDDLQP</sequence>
<protein>
    <submittedName>
        <fullName evidence="1">Uncharacterized protein</fullName>
    </submittedName>
</protein>
<name>A0A0E9STC4_ANGAN</name>
<accession>A0A0E9STC4</accession>
<reference evidence="1" key="1">
    <citation type="submission" date="2014-11" db="EMBL/GenBank/DDBJ databases">
        <authorList>
            <person name="Amaro Gonzalez C."/>
        </authorList>
    </citation>
    <scope>NUCLEOTIDE SEQUENCE</scope>
</reference>
<organism evidence="1">
    <name type="scientific">Anguilla anguilla</name>
    <name type="common">European freshwater eel</name>
    <name type="synonym">Muraena anguilla</name>
    <dbReference type="NCBI Taxonomy" id="7936"/>
    <lineage>
        <taxon>Eukaryota</taxon>
        <taxon>Metazoa</taxon>
        <taxon>Chordata</taxon>
        <taxon>Craniata</taxon>
        <taxon>Vertebrata</taxon>
        <taxon>Euteleostomi</taxon>
        <taxon>Actinopterygii</taxon>
        <taxon>Neopterygii</taxon>
        <taxon>Teleostei</taxon>
        <taxon>Anguilliformes</taxon>
        <taxon>Anguillidae</taxon>
        <taxon>Anguilla</taxon>
    </lineage>
</organism>
<dbReference type="EMBL" id="GBXM01064011">
    <property type="protein sequence ID" value="JAH44566.1"/>
    <property type="molecule type" value="Transcribed_RNA"/>
</dbReference>
<reference evidence="1" key="2">
    <citation type="journal article" date="2015" name="Fish Shellfish Immunol.">
        <title>Early steps in the European eel (Anguilla anguilla)-Vibrio vulnificus interaction in the gills: Role of the RtxA13 toxin.</title>
        <authorList>
            <person name="Callol A."/>
            <person name="Pajuelo D."/>
            <person name="Ebbesson L."/>
            <person name="Teles M."/>
            <person name="MacKenzie S."/>
            <person name="Amaro C."/>
        </authorList>
    </citation>
    <scope>NUCLEOTIDE SEQUENCE</scope>
</reference>
<evidence type="ECO:0000313" key="1">
    <source>
        <dbReference type="EMBL" id="JAH44566.1"/>
    </source>
</evidence>
<dbReference type="AlphaFoldDB" id="A0A0E9STC4"/>